<dbReference type="AlphaFoldDB" id="A0A1B6I8Z6"/>
<proteinExistence type="predicted"/>
<gene>
    <name evidence="4" type="ORF">g.23742</name>
</gene>
<evidence type="ECO:0000256" key="2">
    <source>
        <dbReference type="SAM" id="SignalP"/>
    </source>
</evidence>
<keyword evidence="2" id="KW-0732">Signal</keyword>
<feature type="region of interest" description="Disordered" evidence="1">
    <location>
        <begin position="132"/>
        <end position="160"/>
    </location>
</feature>
<evidence type="ECO:0000256" key="1">
    <source>
        <dbReference type="SAM" id="MobiDB-lite"/>
    </source>
</evidence>
<name>A0A1B6I8Z6_9HEMI</name>
<protein>
    <recommendedName>
        <fullName evidence="3">RGS domain-containing protein</fullName>
    </recommendedName>
</protein>
<feature type="signal peptide" evidence="2">
    <location>
        <begin position="1"/>
        <end position="16"/>
    </location>
</feature>
<dbReference type="InterPro" id="IPR016137">
    <property type="entry name" value="RGS"/>
</dbReference>
<evidence type="ECO:0000259" key="3">
    <source>
        <dbReference type="PROSITE" id="PS50132"/>
    </source>
</evidence>
<accession>A0A1B6I8Z6</accession>
<sequence length="461" mass="51367">MHVGTLTLISVLLVAGKPRSFVDSAALSLHPNSVDDLQSAVKSGNLRTDVDEDVRELHNLKPFTNNLISMQKSSSHVFSDIDGHKEAHVENKQEVSQNGQKMSSFQVVADAKDVANSATPATHVHAEVEVPAQGVHRSFDSADKRKALSPPRPDPEDNMVEGYRSYTGVQYSPLDMAEYVFWTGDEKGVTLAIEEFLQDGMMTREEAIAFLQDIKINLDYLQNHYAEERFQKQELAKERANQLQKAFNLEKMTEAKMSAPSELSEVRQQMRENLNKKNAEAEEAFSPSMSRMAASLTDDDYQDLLERLRVADFLYTEYSLEEVIYQLAKVMFSQSLTRGSSEAQEALQKFTGFLEAETENGRISRSLEKKVLDVLIASLTDTLSEHPELVGAARAGLGSDLQDRNNETIEKLLLMSKPQQKPGLDSVKTSMVNHRFQGSKGAAIDMGTMKKNAPAIQHPSP</sequence>
<evidence type="ECO:0000313" key="4">
    <source>
        <dbReference type="EMBL" id="JAS83379.1"/>
    </source>
</evidence>
<dbReference type="PROSITE" id="PS50132">
    <property type="entry name" value="RGS"/>
    <property type="match status" value="1"/>
</dbReference>
<feature type="domain" description="RGS" evidence="3">
    <location>
        <begin position="191"/>
        <end position="314"/>
    </location>
</feature>
<feature type="chain" id="PRO_5008584853" description="RGS domain-containing protein" evidence="2">
    <location>
        <begin position="17"/>
        <end position="461"/>
    </location>
</feature>
<reference evidence="4" key="1">
    <citation type="submission" date="2015-11" db="EMBL/GenBank/DDBJ databases">
        <title>De novo transcriptome assembly of four potential Pierce s Disease insect vectors from Arizona vineyards.</title>
        <authorList>
            <person name="Tassone E.E."/>
        </authorList>
    </citation>
    <scope>NUCLEOTIDE SEQUENCE</scope>
</reference>
<organism evidence="4">
    <name type="scientific">Homalodisca liturata</name>
    <dbReference type="NCBI Taxonomy" id="320908"/>
    <lineage>
        <taxon>Eukaryota</taxon>
        <taxon>Metazoa</taxon>
        <taxon>Ecdysozoa</taxon>
        <taxon>Arthropoda</taxon>
        <taxon>Hexapoda</taxon>
        <taxon>Insecta</taxon>
        <taxon>Pterygota</taxon>
        <taxon>Neoptera</taxon>
        <taxon>Paraneoptera</taxon>
        <taxon>Hemiptera</taxon>
        <taxon>Auchenorrhyncha</taxon>
        <taxon>Membracoidea</taxon>
        <taxon>Cicadellidae</taxon>
        <taxon>Cicadellinae</taxon>
        <taxon>Proconiini</taxon>
        <taxon>Homalodisca</taxon>
    </lineage>
</organism>
<feature type="compositionally biased region" description="Basic and acidic residues" evidence="1">
    <location>
        <begin position="137"/>
        <end position="146"/>
    </location>
</feature>
<dbReference type="EMBL" id="GECU01024327">
    <property type="protein sequence ID" value="JAS83379.1"/>
    <property type="molecule type" value="Transcribed_RNA"/>
</dbReference>